<keyword evidence="2 7" id="KW-0813">Transport</keyword>
<dbReference type="InterPro" id="IPR035906">
    <property type="entry name" value="MetI-like_sf"/>
</dbReference>
<dbReference type="PROSITE" id="PS50928">
    <property type="entry name" value="ABC_TM1"/>
    <property type="match status" value="1"/>
</dbReference>
<reference evidence="10" key="1">
    <citation type="journal article" date="2019" name="Int. J. Syst. Evol. Microbiol.">
        <title>The Global Catalogue of Microorganisms (GCM) 10K type strain sequencing project: providing services to taxonomists for standard genome sequencing and annotation.</title>
        <authorList>
            <consortium name="The Broad Institute Genomics Platform"/>
            <consortium name="The Broad Institute Genome Sequencing Center for Infectious Disease"/>
            <person name="Wu L."/>
            <person name="Ma J."/>
        </authorList>
    </citation>
    <scope>NUCLEOTIDE SEQUENCE [LARGE SCALE GENOMIC DNA]</scope>
    <source>
        <strain evidence="10">CCUG 59129</strain>
    </source>
</reference>
<proteinExistence type="inferred from homology"/>
<protein>
    <submittedName>
        <fullName evidence="9">ABC transporter permease</fullName>
    </submittedName>
</protein>
<dbReference type="RefSeq" id="WP_377564371.1">
    <property type="nucleotide sequence ID" value="NZ_JBHTJZ010000012.1"/>
</dbReference>
<dbReference type="InterPro" id="IPR050809">
    <property type="entry name" value="UgpAE/MalFG_permease"/>
</dbReference>
<keyword evidence="3" id="KW-1003">Cell membrane</keyword>
<evidence type="ECO:0000256" key="2">
    <source>
        <dbReference type="ARBA" id="ARBA00022448"/>
    </source>
</evidence>
<evidence type="ECO:0000256" key="1">
    <source>
        <dbReference type="ARBA" id="ARBA00004651"/>
    </source>
</evidence>
<sequence length="315" mass="35914">MTMMASLKAKRAGRKHNYRRFIPMYIMMLPGLIYLLINNYVPMAGIIIAFKHVNWNMGILGSPFAGLSNFEYLFKTKEAWIITRNTLGYNLVFIILGTVLAIAIAIILNEIRSKFWKKSYQTIILLPYLISMVVVSYLVFAMFSAESGFVNHSILTALGLEKVSWYTEPKYWPYILTIVHLWKTVGYSCIIYYATVVGIDRGYYEAAVIDGANRWQQMVHITLPALKPTMITLVLLQIGTIFYSDFGLFYQVPMDSGPLYDVTNTIDTYVYRGLIKLNDLGMSSAAGVYQSLVGFTLVYIANRLVTRYSKENALF</sequence>
<evidence type="ECO:0000259" key="8">
    <source>
        <dbReference type="PROSITE" id="PS50928"/>
    </source>
</evidence>
<gene>
    <name evidence="9" type="ORF">ACFQ2I_11635</name>
</gene>
<comment type="similarity">
    <text evidence="7">Belongs to the binding-protein-dependent transport system permease family.</text>
</comment>
<feature type="transmembrane region" description="Helical" evidence="7">
    <location>
        <begin position="87"/>
        <end position="108"/>
    </location>
</feature>
<evidence type="ECO:0000313" key="9">
    <source>
        <dbReference type="EMBL" id="MFD0960046.1"/>
    </source>
</evidence>
<dbReference type="Proteomes" id="UP001596989">
    <property type="component" value="Unassembled WGS sequence"/>
</dbReference>
<dbReference type="CDD" id="cd06261">
    <property type="entry name" value="TM_PBP2"/>
    <property type="match status" value="1"/>
</dbReference>
<comment type="subcellular location">
    <subcellularLocation>
        <location evidence="1 7">Cell membrane</location>
        <topology evidence="1 7">Multi-pass membrane protein</topology>
    </subcellularLocation>
</comment>
<evidence type="ECO:0000256" key="3">
    <source>
        <dbReference type="ARBA" id="ARBA00022475"/>
    </source>
</evidence>
<dbReference type="EMBL" id="JBHTJZ010000012">
    <property type="protein sequence ID" value="MFD0960046.1"/>
    <property type="molecule type" value="Genomic_DNA"/>
</dbReference>
<feature type="transmembrane region" description="Helical" evidence="7">
    <location>
        <begin position="280"/>
        <end position="301"/>
    </location>
</feature>
<evidence type="ECO:0000256" key="7">
    <source>
        <dbReference type="RuleBase" id="RU363032"/>
    </source>
</evidence>
<organism evidence="9 10">
    <name type="scientific">Paenibacillus chungangensis</name>
    <dbReference type="NCBI Taxonomy" id="696535"/>
    <lineage>
        <taxon>Bacteria</taxon>
        <taxon>Bacillati</taxon>
        <taxon>Bacillota</taxon>
        <taxon>Bacilli</taxon>
        <taxon>Bacillales</taxon>
        <taxon>Paenibacillaceae</taxon>
        <taxon>Paenibacillus</taxon>
    </lineage>
</organism>
<feature type="domain" description="ABC transmembrane type-1" evidence="8">
    <location>
        <begin position="83"/>
        <end position="301"/>
    </location>
</feature>
<keyword evidence="4 7" id="KW-0812">Transmembrane</keyword>
<evidence type="ECO:0000256" key="5">
    <source>
        <dbReference type="ARBA" id="ARBA00022989"/>
    </source>
</evidence>
<accession>A0ABW3HR82</accession>
<name>A0ABW3HR82_9BACL</name>
<feature type="transmembrane region" description="Helical" evidence="7">
    <location>
        <begin position="230"/>
        <end position="250"/>
    </location>
</feature>
<comment type="caution">
    <text evidence="9">The sequence shown here is derived from an EMBL/GenBank/DDBJ whole genome shotgun (WGS) entry which is preliminary data.</text>
</comment>
<dbReference type="PANTHER" id="PTHR43227:SF11">
    <property type="entry name" value="BLL4140 PROTEIN"/>
    <property type="match status" value="1"/>
</dbReference>
<keyword evidence="10" id="KW-1185">Reference proteome</keyword>
<evidence type="ECO:0000313" key="10">
    <source>
        <dbReference type="Proteomes" id="UP001596989"/>
    </source>
</evidence>
<keyword evidence="5 7" id="KW-1133">Transmembrane helix</keyword>
<dbReference type="Pfam" id="PF00528">
    <property type="entry name" value="BPD_transp_1"/>
    <property type="match status" value="1"/>
</dbReference>
<dbReference type="InterPro" id="IPR000515">
    <property type="entry name" value="MetI-like"/>
</dbReference>
<keyword evidence="6 7" id="KW-0472">Membrane</keyword>
<evidence type="ECO:0000256" key="6">
    <source>
        <dbReference type="ARBA" id="ARBA00023136"/>
    </source>
</evidence>
<dbReference type="PANTHER" id="PTHR43227">
    <property type="entry name" value="BLL4140 PROTEIN"/>
    <property type="match status" value="1"/>
</dbReference>
<evidence type="ECO:0000256" key="4">
    <source>
        <dbReference type="ARBA" id="ARBA00022692"/>
    </source>
</evidence>
<dbReference type="SUPFAM" id="SSF161098">
    <property type="entry name" value="MetI-like"/>
    <property type="match status" value="1"/>
</dbReference>
<feature type="transmembrane region" description="Helical" evidence="7">
    <location>
        <begin position="21"/>
        <end position="50"/>
    </location>
</feature>
<dbReference type="Gene3D" id="1.10.3720.10">
    <property type="entry name" value="MetI-like"/>
    <property type="match status" value="1"/>
</dbReference>
<feature type="transmembrane region" description="Helical" evidence="7">
    <location>
        <begin position="120"/>
        <end position="143"/>
    </location>
</feature>
<feature type="transmembrane region" description="Helical" evidence="7">
    <location>
        <begin position="171"/>
        <end position="194"/>
    </location>
</feature>